<dbReference type="Proteomes" id="UP000019050">
    <property type="component" value="Unassembled WGS sequence"/>
</dbReference>
<dbReference type="PANTHER" id="PTHR11049">
    <property type="entry name" value="ACYL COENZYME A THIOESTER HYDROLASE"/>
    <property type="match status" value="1"/>
</dbReference>
<gene>
    <name evidence="5" type="ORF">GCWU000182_000661</name>
</gene>
<dbReference type="STRING" id="592010.GCWU000182_000661"/>
<organism evidence="5 6">
    <name type="scientific">Abiotrophia defectiva ATCC 49176</name>
    <dbReference type="NCBI Taxonomy" id="592010"/>
    <lineage>
        <taxon>Bacteria</taxon>
        <taxon>Bacillati</taxon>
        <taxon>Bacillota</taxon>
        <taxon>Bacilli</taxon>
        <taxon>Lactobacillales</taxon>
        <taxon>Aerococcaceae</taxon>
        <taxon>Abiotrophia</taxon>
    </lineage>
</organism>
<dbReference type="InterPro" id="IPR006683">
    <property type="entry name" value="Thioestr_dom"/>
</dbReference>
<dbReference type="SUPFAM" id="SSF54637">
    <property type="entry name" value="Thioesterase/thiol ester dehydrase-isomerase"/>
    <property type="match status" value="1"/>
</dbReference>
<dbReference type="HOGENOM" id="CLU_050164_3_1_9"/>
<evidence type="ECO:0000313" key="5">
    <source>
        <dbReference type="EMBL" id="ESK65927.1"/>
    </source>
</evidence>
<proteinExistence type="inferred from homology"/>
<dbReference type="GO" id="GO:0006637">
    <property type="term" value="P:acyl-CoA metabolic process"/>
    <property type="evidence" value="ECO:0007669"/>
    <property type="project" value="TreeGrafter"/>
</dbReference>
<dbReference type="InterPro" id="IPR040170">
    <property type="entry name" value="Cytosol_ACT"/>
</dbReference>
<dbReference type="AlphaFoldDB" id="W1Q3Z3"/>
<keyword evidence="6" id="KW-1185">Reference proteome</keyword>
<dbReference type="GO" id="GO:0052816">
    <property type="term" value="F:long-chain fatty acyl-CoA hydrolase activity"/>
    <property type="evidence" value="ECO:0007669"/>
    <property type="project" value="TreeGrafter"/>
</dbReference>
<dbReference type="CDD" id="cd03442">
    <property type="entry name" value="BFIT_BACH"/>
    <property type="match status" value="1"/>
</dbReference>
<dbReference type="Pfam" id="PF03061">
    <property type="entry name" value="4HBT"/>
    <property type="match status" value="1"/>
</dbReference>
<evidence type="ECO:0000256" key="3">
    <source>
        <dbReference type="PROSITE-ProRule" id="PRU01106"/>
    </source>
</evidence>
<dbReference type="InterPro" id="IPR029069">
    <property type="entry name" value="HotDog_dom_sf"/>
</dbReference>
<dbReference type="PANTHER" id="PTHR11049:SF24">
    <property type="entry name" value="CYTOSOLIC ACYL COENZYME A THIOESTER HYDROLASE"/>
    <property type="match status" value="1"/>
</dbReference>
<keyword evidence="2 3" id="KW-0378">Hydrolase</keyword>
<dbReference type="GO" id="GO:0009062">
    <property type="term" value="P:fatty acid catabolic process"/>
    <property type="evidence" value="ECO:0007669"/>
    <property type="project" value="TreeGrafter"/>
</dbReference>
<feature type="domain" description="HotDog ACOT-type" evidence="4">
    <location>
        <begin position="20"/>
        <end position="132"/>
    </location>
</feature>
<dbReference type="eggNOG" id="COG1607">
    <property type="taxonomic scope" value="Bacteria"/>
</dbReference>
<evidence type="ECO:0000256" key="2">
    <source>
        <dbReference type="ARBA" id="ARBA00022801"/>
    </source>
</evidence>
<name>W1Q3Z3_ABIDE</name>
<dbReference type="Gene3D" id="3.10.129.10">
    <property type="entry name" value="Hotdog Thioesterase"/>
    <property type="match status" value="1"/>
</dbReference>
<comment type="similarity">
    <text evidence="1">Belongs to the acyl coenzyme A hydrolase family.</text>
</comment>
<dbReference type="PROSITE" id="PS51770">
    <property type="entry name" value="HOTDOG_ACOT"/>
    <property type="match status" value="1"/>
</dbReference>
<comment type="caution">
    <text evidence="5">The sequence shown here is derived from an EMBL/GenBank/DDBJ whole genome shotgun (WGS) entry which is preliminary data.</text>
</comment>
<dbReference type="EMBL" id="ACIN03000004">
    <property type="protein sequence ID" value="ESK65927.1"/>
    <property type="molecule type" value="Genomic_DNA"/>
</dbReference>
<dbReference type="InterPro" id="IPR033120">
    <property type="entry name" value="HOTDOG_ACOT"/>
</dbReference>
<accession>W1Q3Z3</accession>
<evidence type="ECO:0000256" key="1">
    <source>
        <dbReference type="ARBA" id="ARBA00010458"/>
    </source>
</evidence>
<reference evidence="5" key="1">
    <citation type="submission" date="2013-06" db="EMBL/GenBank/DDBJ databases">
        <authorList>
            <person name="Weinstock G."/>
            <person name="Sodergren E."/>
            <person name="Clifton S."/>
            <person name="Fulton L."/>
            <person name="Fulton B."/>
            <person name="Courtney L."/>
            <person name="Fronick C."/>
            <person name="Harrison M."/>
            <person name="Strong C."/>
            <person name="Farmer C."/>
            <person name="Delahaunty K."/>
            <person name="Markovic C."/>
            <person name="Hall O."/>
            <person name="Minx P."/>
            <person name="Tomlinson C."/>
            <person name="Mitreva M."/>
            <person name="Nelson J."/>
            <person name="Hou S."/>
            <person name="Wollam A."/>
            <person name="Pepin K.H."/>
            <person name="Johnson M."/>
            <person name="Bhonagiri V."/>
            <person name="Nash W.E."/>
            <person name="Warren W."/>
            <person name="Chinwalla A."/>
            <person name="Mardis E.R."/>
            <person name="Wilson R.K."/>
        </authorList>
    </citation>
    <scope>NUCLEOTIDE SEQUENCE [LARGE SCALE GENOMIC DNA]</scope>
    <source>
        <strain evidence="5">ATCC 49176</strain>
    </source>
</reference>
<sequence length="185" mass="20566">MVGAGLLRKKEAKMEAKFCRESRAVQTHRILPFHCNMHQTLYGGQLMEFIDNCASITVSRHTRSLCVTASMDQLNFIRPLHLSDSVCVETIVTGTGRTSVEVFAKVVGERLETGERYLAATAFLTFVAIDETGASVEVAPIQPEGPEEIFVCAGYPERQAKRMAERKASAQFQSGLNLDFPWDIH</sequence>
<dbReference type="GO" id="GO:0005829">
    <property type="term" value="C:cytosol"/>
    <property type="evidence" value="ECO:0007669"/>
    <property type="project" value="TreeGrafter"/>
</dbReference>
<protein>
    <submittedName>
        <fullName evidence="5">Thioesterase family protein</fullName>
    </submittedName>
</protein>
<evidence type="ECO:0000259" key="4">
    <source>
        <dbReference type="PROSITE" id="PS51770"/>
    </source>
</evidence>
<evidence type="ECO:0000313" key="6">
    <source>
        <dbReference type="Proteomes" id="UP000019050"/>
    </source>
</evidence>